<dbReference type="InterPro" id="IPR001789">
    <property type="entry name" value="Sig_transdc_resp-reg_receiver"/>
</dbReference>
<dbReference type="AlphaFoldDB" id="A0A2Z3HUS0"/>
<sequence>MKSCLVADDSPVIRLLARRLLEADGHHVREAPDGAKALEACAEAMPDVILMDWRMPVMNGLECMARLRRMPGGTVPRIVFCSVEAAPDMIRQALDSGADEFIMKPFDAEILASKFALAGVR</sequence>
<dbReference type="EMBL" id="CP029479">
    <property type="protein sequence ID" value="AWM76439.1"/>
    <property type="molecule type" value="Genomic_DNA"/>
</dbReference>
<protein>
    <submittedName>
        <fullName evidence="3">Two-component system response regulator</fullName>
    </submittedName>
</protein>
<dbReference type="SMART" id="SM00448">
    <property type="entry name" value="REC"/>
    <property type="match status" value="1"/>
</dbReference>
<proteinExistence type="predicted"/>
<keyword evidence="1" id="KW-0597">Phosphoprotein</keyword>
<dbReference type="OrthoDB" id="9800897at2"/>
<evidence type="ECO:0000313" key="3">
    <source>
        <dbReference type="EMBL" id="AWM76439.1"/>
    </source>
</evidence>
<dbReference type="PANTHER" id="PTHR43228:SF1">
    <property type="entry name" value="TWO-COMPONENT RESPONSE REGULATOR ARR22"/>
    <property type="match status" value="1"/>
</dbReference>
<dbReference type="InterPro" id="IPR052048">
    <property type="entry name" value="ST_Response_Regulator"/>
</dbReference>
<evidence type="ECO:0000259" key="2">
    <source>
        <dbReference type="PROSITE" id="PS50110"/>
    </source>
</evidence>
<dbReference type="Pfam" id="PF00072">
    <property type="entry name" value="Response_reg"/>
    <property type="match status" value="1"/>
</dbReference>
<dbReference type="Gene3D" id="3.40.50.2300">
    <property type="match status" value="1"/>
</dbReference>
<dbReference type="PROSITE" id="PS50110">
    <property type="entry name" value="RESPONSE_REGULATORY"/>
    <property type="match status" value="1"/>
</dbReference>
<dbReference type="RefSeq" id="WP_110449008.1">
    <property type="nucleotide sequence ID" value="NZ_CP029479.1"/>
</dbReference>
<feature type="modified residue" description="4-aspartylphosphate" evidence="1">
    <location>
        <position position="52"/>
    </location>
</feature>
<evidence type="ECO:0000256" key="1">
    <source>
        <dbReference type="PROSITE-ProRule" id="PRU00169"/>
    </source>
</evidence>
<accession>A0A2Z3HUS0</accession>
<dbReference type="GO" id="GO:0000160">
    <property type="term" value="P:phosphorelay signal transduction system"/>
    <property type="evidence" value="ECO:0007669"/>
    <property type="project" value="InterPro"/>
</dbReference>
<dbReference type="CDD" id="cd17546">
    <property type="entry name" value="REC_hyHK_CKI1_RcsC-like"/>
    <property type="match status" value="1"/>
</dbReference>
<organism evidence="3 4">
    <name type="scientific">Phenylobacterium parvum</name>
    <dbReference type="NCBI Taxonomy" id="2201350"/>
    <lineage>
        <taxon>Bacteria</taxon>
        <taxon>Pseudomonadati</taxon>
        <taxon>Pseudomonadota</taxon>
        <taxon>Alphaproteobacteria</taxon>
        <taxon>Caulobacterales</taxon>
        <taxon>Caulobacteraceae</taxon>
        <taxon>Phenylobacterium</taxon>
    </lineage>
</organism>
<feature type="domain" description="Response regulatory" evidence="2">
    <location>
        <begin position="3"/>
        <end position="119"/>
    </location>
</feature>
<evidence type="ECO:0000313" key="4">
    <source>
        <dbReference type="Proteomes" id="UP000247763"/>
    </source>
</evidence>
<keyword evidence="4" id="KW-1185">Reference proteome</keyword>
<reference evidence="4" key="1">
    <citation type="submission" date="2018-05" db="EMBL/GenBank/DDBJ databases">
        <title>Genome sequencing of Phenylobacterium sp. HYN0004.</title>
        <authorList>
            <person name="Yi H."/>
            <person name="Baek C."/>
        </authorList>
    </citation>
    <scope>NUCLEOTIDE SEQUENCE [LARGE SCALE GENOMIC DNA]</scope>
    <source>
        <strain evidence="4">HYN0004</strain>
    </source>
</reference>
<dbReference type="Proteomes" id="UP000247763">
    <property type="component" value="Chromosome"/>
</dbReference>
<gene>
    <name evidence="3" type="ORF">HYN04_00875</name>
</gene>
<dbReference type="SUPFAM" id="SSF52172">
    <property type="entry name" value="CheY-like"/>
    <property type="match status" value="1"/>
</dbReference>
<dbReference type="KEGG" id="phb:HYN04_00875"/>
<dbReference type="InterPro" id="IPR011006">
    <property type="entry name" value="CheY-like_superfamily"/>
</dbReference>
<dbReference type="PANTHER" id="PTHR43228">
    <property type="entry name" value="TWO-COMPONENT RESPONSE REGULATOR"/>
    <property type="match status" value="1"/>
</dbReference>
<name>A0A2Z3HUS0_9CAUL</name>